<keyword evidence="1" id="KW-0732">Signal</keyword>
<keyword evidence="6" id="KW-1185">Reference proteome</keyword>
<protein>
    <submittedName>
        <fullName evidence="4">Outer membrane protein with beta-barrel domain</fullName>
    </submittedName>
</protein>
<feature type="domain" description="Outer membrane protein beta-barrel" evidence="2">
    <location>
        <begin position="31"/>
        <end position="158"/>
    </location>
</feature>
<comment type="caution">
    <text evidence="4">The sequence shown here is derived from an EMBL/GenBank/DDBJ whole genome shotgun (WGS) entry which is preliminary data.</text>
</comment>
<evidence type="ECO:0000313" key="4">
    <source>
        <dbReference type="EMBL" id="PSK85063.1"/>
    </source>
</evidence>
<dbReference type="InterPro" id="IPR011250">
    <property type="entry name" value="OMP/PagP_B-barrel"/>
</dbReference>
<dbReference type="AlphaFoldDB" id="A0A2P8CJE4"/>
<evidence type="ECO:0000313" key="3">
    <source>
        <dbReference type="EMBL" id="GET23605.1"/>
    </source>
</evidence>
<accession>A0A2P8CJE4</accession>
<evidence type="ECO:0000313" key="6">
    <source>
        <dbReference type="Proteomes" id="UP000396862"/>
    </source>
</evidence>
<dbReference type="EMBL" id="PYGC01000001">
    <property type="protein sequence ID" value="PSK85063.1"/>
    <property type="molecule type" value="Genomic_DNA"/>
</dbReference>
<organism evidence="4 5">
    <name type="scientific">Prolixibacter denitrificans</name>
    <dbReference type="NCBI Taxonomy" id="1541063"/>
    <lineage>
        <taxon>Bacteria</taxon>
        <taxon>Pseudomonadati</taxon>
        <taxon>Bacteroidota</taxon>
        <taxon>Bacteroidia</taxon>
        <taxon>Marinilabiliales</taxon>
        <taxon>Prolixibacteraceae</taxon>
        <taxon>Prolixibacter</taxon>
    </lineage>
</organism>
<dbReference type="Proteomes" id="UP000240621">
    <property type="component" value="Unassembled WGS sequence"/>
</dbReference>
<dbReference type="InterPro" id="IPR025665">
    <property type="entry name" value="Beta-barrel_OMP_2"/>
</dbReference>
<dbReference type="SUPFAM" id="SSF56925">
    <property type="entry name" value="OMPA-like"/>
    <property type="match status" value="1"/>
</dbReference>
<dbReference type="RefSeq" id="WP_106540134.1">
    <property type="nucleotide sequence ID" value="NZ_BLAU01000001.1"/>
</dbReference>
<dbReference type="OrthoDB" id="947434at2"/>
<reference evidence="3 6" key="2">
    <citation type="submission" date="2019-10" db="EMBL/GenBank/DDBJ databases">
        <title>Prolixibacter strains distinguished by the presence of nitrate reductase genes were adept at nitrate-dependent anaerobic corrosion of metallic iron and carbon steel.</title>
        <authorList>
            <person name="Iino T."/>
            <person name="Shono N."/>
            <person name="Ito K."/>
            <person name="Nakamura R."/>
            <person name="Sueoka K."/>
            <person name="Harayama S."/>
            <person name="Ohkuma M."/>
        </authorList>
    </citation>
    <scope>NUCLEOTIDE SEQUENCE [LARGE SCALE GENOMIC DNA]</scope>
    <source>
        <strain evidence="3 6">MIC1-1</strain>
    </source>
</reference>
<feature type="chain" id="PRO_5015132794" evidence="1">
    <location>
        <begin position="20"/>
        <end position="186"/>
    </location>
</feature>
<gene>
    <name evidence="4" type="ORF">CLV93_10112</name>
    <name evidence="3" type="ORF">JCM18694_38510</name>
</gene>
<dbReference type="PROSITE" id="PS51257">
    <property type="entry name" value="PROKAR_LIPOPROTEIN"/>
    <property type="match status" value="1"/>
</dbReference>
<dbReference type="Proteomes" id="UP000396862">
    <property type="component" value="Unassembled WGS sequence"/>
</dbReference>
<evidence type="ECO:0000313" key="5">
    <source>
        <dbReference type="Proteomes" id="UP000240621"/>
    </source>
</evidence>
<sequence length="186" mass="21151">MRKIVLLIAILGISCLSFSQEKKQSFVFGMNDMQPNILAYSPKIGFQVGYASEKPFSEAFSFQKEVYFSVKSFDYHEPKSVLNLKNTTYALEVPLSVKWYKPKFFKPYIGVAGIWNFNSKTEYYVANTDNVSIGNLEFAVLGGVHVPLIQNLGFDVSFMGTPVFGDRQSITYHGWRLSLKYSFAKD</sequence>
<evidence type="ECO:0000259" key="2">
    <source>
        <dbReference type="Pfam" id="PF13568"/>
    </source>
</evidence>
<dbReference type="EMBL" id="BLAU01000001">
    <property type="protein sequence ID" value="GET23605.1"/>
    <property type="molecule type" value="Genomic_DNA"/>
</dbReference>
<proteinExistence type="predicted"/>
<evidence type="ECO:0000256" key="1">
    <source>
        <dbReference type="SAM" id="SignalP"/>
    </source>
</evidence>
<feature type="signal peptide" evidence="1">
    <location>
        <begin position="1"/>
        <end position="19"/>
    </location>
</feature>
<dbReference type="Pfam" id="PF13568">
    <property type="entry name" value="OMP_b-brl_2"/>
    <property type="match status" value="1"/>
</dbReference>
<reference evidence="4 5" key="1">
    <citation type="submission" date="2018-03" db="EMBL/GenBank/DDBJ databases">
        <title>Genomic Encyclopedia of Archaeal and Bacterial Type Strains, Phase II (KMG-II): from individual species to whole genera.</title>
        <authorList>
            <person name="Goeker M."/>
        </authorList>
    </citation>
    <scope>NUCLEOTIDE SEQUENCE [LARGE SCALE GENOMIC DNA]</scope>
    <source>
        <strain evidence="4 5">DSM 27267</strain>
    </source>
</reference>
<name>A0A2P8CJE4_9BACT</name>